<name>A0A7L6N4H6_9MOLU</name>
<dbReference type="InterPro" id="IPR013108">
    <property type="entry name" value="Amidohydro_3"/>
</dbReference>
<protein>
    <submittedName>
        <fullName evidence="2">Amidohydrolase</fullName>
    </submittedName>
</protein>
<dbReference type="EMBL" id="CP051151">
    <property type="protein sequence ID" value="QLY39479.1"/>
    <property type="molecule type" value="Genomic_DNA"/>
</dbReference>
<dbReference type="RefSeq" id="WP_312031948.1">
    <property type="nucleotide sequence ID" value="NZ_CP051151.1"/>
</dbReference>
<dbReference type="Proteomes" id="UP000512167">
    <property type="component" value="Chromosome"/>
</dbReference>
<dbReference type="GO" id="GO:0016787">
    <property type="term" value="F:hydrolase activity"/>
    <property type="evidence" value="ECO:0007669"/>
    <property type="project" value="UniProtKB-KW"/>
</dbReference>
<dbReference type="PANTHER" id="PTHR22642">
    <property type="entry name" value="IMIDAZOLONEPROPIONASE"/>
    <property type="match status" value="1"/>
</dbReference>
<dbReference type="InterPro" id="IPR032466">
    <property type="entry name" value="Metal_Hydrolase"/>
</dbReference>
<keyword evidence="3" id="KW-1185">Reference proteome</keyword>
<feature type="domain" description="Amidohydrolase 3" evidence="1">
    <location>
        <begin position="3"/>
        <end position="461"/>
    </location>
</feature>
<dbReference type="SUPFAM" id="SSF51556">
    <property type="entry name" value="Metallo-dependent hydrolases"/>
    <property type="match status" value="1"/>
</dbReference>
<dbReference type="Pfam" id="PF07969">
    <property type="entry name" value="Amidohydro_3"/>
    <property type="match status" value="1"/>
</dbReference>
<dbReference type="KEGG" id="tbk:HF295_00820"/>
<organism evidence="2 3">
    <name type="scientific">Hujiaoplasma nucleasis</name>
    <dbReference type="NCBI Taxonomy" id="2725268"/>
    <lineage>
        <taxon>Bacteria</taxon>
        <taxon>Bacillati</taxon>
        <taxon>Mycoplasmatota</taxon>
        <taxon>Mollicutes</taxon>
        <taxon>Candidatus Izemoplasmatales</taxon>
        <taxon>Hujiaoplasmataceae</taxon>
        <taxon>Hujiaoplasma</taxon>
    </lineage>
</organism>
<gene>
    <name evidence="2" type="ORF">HF295_00820</name>
</gene>
<evidence type="ECO:0000313" key="2">
    <source>
        <dbReference type="EMBL" id="QLY39479.1"/>
    </source>
</evidence>
<dbReference type="Gene3D" id="3.20.20.140">
    <property type="entry name" value="Metal-dependent hydrolases"/>
    <property type="match status" value="1"/>
</dbReference>
<dbReference type="PANTHER" id="PTHR22642:SF2">
    <property type="entry name" value="PROTEIN LONG AFTER FAR-RED 3"/>
    <property type="match status" value="1"/>
</dbReference>
<proteinExistence type="predicted"/>
<reference evidence="2 3" key="1">
    <citation type="submission" date="2020-04" db="EMBL/GenBank/DDBJ databases">
        <authorList>
            <person name="Zheng R.K."/>
            <person name="Sun C.M."/>
        </authorList>
    </citation>
    <scope>NUCLEOTIDE SEQUENCE [LARGE SCALE GENOMIC DNA]</scope>
    <source>
        <strain evidence="3">zrk29</strain>
    </source>
</reference>
<dbReference type="CDD" id="cd01300">
    <property type="entry name" value="YtcJ_like"/>
    <property type="match status" value="1"/>
</dbReference>
<keyword evidence="2" id="KW-0378">Hydrolase</keyword>
<dbReference type="InterPro" id="IPR033932">
    <property type="entry name" value="YtcJ-like"/>
</dbReference>
<accession>A0A7L6N4H6</accession>
<sequence length="464" mass="53184">MRLPGFIDSHLHVLGIGYFESIVDLSQCQSIEDLINLLKKYTNRPMIIGRGWNQDQFSEKRMVSKNDLNEVSKDIPIMVTRVCGHVIAVNDKMLELANIHDKSKQILGGHFDYESGIFSEKALSLIHRVIPKPNKELLKEYFLLADKILIKNGITAVASDDFCVFENSYEEIIEVLKELYDQGLMKVKITEQVNLPLDKLKDFIAKGYVRKQIHPKFKMGPLKILADGSLGGRTAALLEDYSDSPNEKGILTYTDEELFDLIHLADIHGMDTTIHAIGDLTTKQAIQTIAKSMKISHRYEHAHAIIHAQLTRSHQIPLMEKYNIGAIVQPIFINTDIKIIEDRLGYRTNDVYLFKSMYNKIRLGFSTDAPIEPVNPFYNIYTAMTYKSIKYPNEKSLNENQCFTLKEALDSYTVNNLDFIYQDQLDSNDYILIDKDIYHISTEEIKDIKVLKTFIDGEEVFSTN</sequence>
<evidence type="ECO:0000259" key="1">
    <source>
        <dbReference type="Pfam" id="PF07969"/>
    </source>
</evidence>
<evidence type="ECO:0000313" key="3">
    <source>
        <dbReference type="Proteomes" id="UP000512167"/>
    </source>
</evidence>
<dbReference type="Gene3D" id="3.10.310.70">
    <property type="match status" value="1"/>
</dbReference>
<dbReference type="AlphaFoldDB" id="A0A7L6N4H6"/>